<evidence type="ECO:0000256" key="2">
    <source>
        <dbReference type="ARBA" id="ARBA00022670"/>
    </source>
</evidence>
<dbReference type="PROSITE" id="PS51767">
    <property type="entry name" value="PEPTIDASE_A1"/>
    <property type="match status" value="1"/>
</dbReference>
<comment type="similarity">
    <text evidence="1">Belongs to the peptidase A1 family.</text>
</comment>
<protein>
    <recommendedName>
        <fullName evidence="6">Peptidase A1 domain-containing protein</fullName>
    </recommendedName>
</protein>
<dbReference type="EMBL" id="JABANM010006434">
    <property type="protein sequence ID" value="KAF4745933.1"/>
    <property type="molecule type" value="Genomic_DNA"/>
</dbReference>
<evidence type="ECO:0000256" key="5">
    <source>
        <dbReference type="SAM" id="SignalP"/>
    </source>
</evidence>
<dbReference type="SUPFAM" id="SSF50630">
    <property type="entry name" value="Acid proteases"/>
    <property type="match status" value="1"/>
</dbReference>
<evidence type="ECO:0000256" key="3">
    <source>
        <dbReference type="ARBA" id="ARBA00022750"/>
    </source>
</evidence>
<dbReference type="Proteomes" id="UP000574390">
    <property type="component" value="Unassembled WGS sequence"/>
</dbReference>
<evidence type="ECO:0000256" key="1">
    <source>
        <dbReference type="ARBA" id="ARBA00007447"/>
    </source>
</evidence>
<sequence>MALFHPTLFCFLSVFAGASSDKLVRLGISRMYVESPPGWRKLVAKLEVDNEKVYALVDTGSPLLFFLWRHSYGPSCQNLLYGCYECSPKPCQAGPTKTFSFHDDTDVTVFRHHGTLSLGSSSVRDIDFGLVTRSTGVPWASLGLGVQTGKYHPYTSLINQMLAKPKSQRLIESTSFSLYLTPDGTSGELLLGGQDPSKYDGPLEYIRVVDREEDEIRVRGLMIGSRQMRVTVVSYLDTGTDALTFPTSLKQPVLYLLQTAGQTLVPIFEHSGTFRIACNNMAYLPTMTIFLEGLHGEDIALRLPPTSFVDFDGHTCFLLIHFEDKTEEWTLGNPTVIGHYHFYEWDKSRIGLAAVR</sequence>
<evidence type="ECO:0000313" key="7">
    <source>
        <dbReference type="EMBL" id="KAF4745933.1"/>
    </source>
</evidence>
<dbReference type="Gene3D" id="2.40.70.10">
    <property type="entry name" value="Acid Proteases"/>
    <property type="match status" value="2"/>
</dbReference>
<feature type="chain" id="PRO_5029702056" description="Peptidase A1 domain-containing protein" evidence="5">
    <location>
        <begin position="21"/>
        <end position="356"/>
    </location>
</feature>
<evidence type="ECO:0000256" key="4">
    <source>
        <dbReference type="ARBA" id="ARBA00022801"/>
    </source>
</evidence>
<dbReference type="Pfam" id="PF00026">
    <property type="entry name" value="Asp"/>
    <property type="match status" value="1"/>
</dbReference>
<dbReference type="PANTHER" id="PTHR47966">
    <property type="entry name" value="BETA-SITE APP-CLEAVING ENZYME, ISOFORM A-RELATED"/>
    <property type="match status" value="1"/>
</dbReference>
<evidence type="ECO:0000313" key="8">
    <source>
        <dbReference type="Proteomes" id="UP000574390"/>
    </source>
</evidence>
<keyword evidence="3" id="KW-0064">Aspartyl protease</keyword>
<feature type="signal peptide" evidence="5">
    <location>
        <begin position="1"/>
        <end position="20"/>
    </location>
</feature>
<dbReference type="PANTHER" id="PTHR47966:SF51">
    <property type="entry name" value="BETA-SITE APP-CLEAVING ENZYME, ISOFORM A-RELATED"/>
    <property type="match status" value="1"/>
</dbReference>
<dbReference type="InterPro" id="IPR033121">
    <property type="entry name" value="PEPTIDASE_A1"/>
</dbReference>
<name>A0A7J6TKZ9_PEROL</name>
<reference evidence="7 8" key="1">
    <citation type="submission" date="2020-04" db="EMBL/GenBank/DDBJ databases">
        <title>Perkinsus olseni comparative genomics.</title>
        <authorList>
            <person name="Bogema D.R."/>
        </authorList>
    </citation>
    <scope>NUCLEOTIDE SEQUENCE [LARGE SCALE GENOMIC DNA]</scope>
    <source>
        <strain evidence="7">ATCC PRA-205</strain>
    </source>
</reference>
<gene>
    <name evidence="7" type="ORF">FOZ62_031507</name>
</gene>
<dbReference type="InterPro" id="IPR021109">
    <property type="entry name" value="Peptidase_aspartic_dom_sf"/>
</dbReference>
<keyword evidence="5" id="KW-0732">Signal</keyword>
<proteinExistence type="inferred from homology"/>
<feature type="domain" description="Peptidase A1" evidence="6">
    <location>
        <begin position="42"/>
        <end position="353"/>
    </location>
</feature>
<comment type="caution">
    <text evidence="7">The sequence shown here is derived from an EMBL/GenBank/DDBJ whole genome shotgun (WGS) entry which is preliminary data.</text>
</comment>
<dbReference type="InterPro" id="IPR001461">
    <property type="entry name" value="Aspartic_peptidase_A1"/>
</dbReference>
<dbReference type="GO" id="GO:0006508">
    <property type="term" value="P:proteolysis"/>
    <property type="evidence" value="ECO:0007669"/>
    <property type="project" value="UniProtKB-KW"/>
</dbReference>
<dbReference type="PRINTS" id="PR00792">
    <property type="entry name" value="PEPSIN"/>
</dbReference>
<organism evidence="7 8">
    <name type="scientific">Perkinsus olseni</name>
    <name type="common">Perkinsus atlanticus</name>
    <dbReference type="NCBI Taxonomy" id="32597"/>
    <lineage>
        <taxon>Eukaryota</taxon>
        <taxon>Sar</taxon>
        <taxon>Alveolata</taxon>
        <taxon>Perkinsozoa</taxon>
        <taxon>Perkinsea</taxon>
        <taxon>Perkinsida</taxon>
        <taxon>Perkinsidae</taxon>
        <taxon>Perkinsus</taxon>
    </lineage>
</organism>
<keyword evidence="4" id="KW-0378">Hydrolase</keyword>
<evidence type="ECO:0000259" key="6">
    <source>
        <dbReference type="PROSITE" id="PS51767"/>
    </source>
</evidence>
<dbReference type="CDD" id="cd05471">
    <property type="entry name" value="pepsin_like"/>
    <property type="match status" value="1"/>
</dbReference>
<dbReference type="InterPro" id="IPR034164">
    <property type="entry name" value="Pepsin-like_dom"/>
</dbReference>
<dbReference type="AlphaFoldDB" id="A0A7J6TKZ9"/>
<dbReference type="GO" id="GO:0004190">
    <property type="term" value="F:aspartic-type endopeptidase activity"/>
    <property type="evidence" value="ECO:0007669"/>
    <property type="project" value="UniProtKB-KW"/>
</dbReference>
<accession>A0A7J6TKZ9</accession>
<keyword evidence="2" id="KW-0645">Protease</keyword>